<feature type="signal peptide" evidence="1">
    <location>
        <begin position="1"/>
        <end position="18"/>
    </location>
</feature>
<dbReference type="RefSeq" id="WP_146902773.1">
    <property type="nucleotide sequence ID" value="NZ_BJYS01000039.1"/>
</dbReference>
<organism evidence="2 3">
    <name type="scientific">Adhaeribacter aerolatus</name>
    <dbReference type="NCBI Taxonomy" id="670289"/>
    <lineage>
        <taxon>Bacteria</taxon>
        <taxon>Pseudomonadati</taxon>
        <taxon>Bacteroidota</taxon>
        <taxon>Cytophagia</taxon>
        <taxon>Cytophagales</taxon>
        <taxon>Hymenobacteraceae</taxon>
        <taxon>Adhaeribacter</taxon>
    </lineage>
</organism>
<feature type="chain" id="PRO_5021832112" description="DUF4595 domain-containing protein" evidence="1">
    <location>
        <begin position="19"/>
        <end position="267"/>
    </location>
</feature>
<dbReference type="AlphaFoldDB" id="A0A512B3K2"/>
<dbReference type="OrthoDB" id="892587at2"/>
<dbReference type="PROSITE" id="PS51257">
    <property type="entry name" value="PROKAR_LIPOPROTEIN"/>
    <property type="match status" value="1"/>
</dbReference>
<keyword evidence="1" id="KW-0732">Signal</keyword>
<evidence type="ECO:0000313" key="3">
    <source>
        <dbReference type="Proteomes" id="UP000321532"/>
    </source>
</evidence>
<comment type="caution">
    <text evidence="2">The sequence shown here is derived from an EMBL/GenBank/DDBJ whole genome shotgun (WGS) entry which is preliminary data.</text>
</comment>
<protein>
    <recommendedName>
        <fullName evidence="4">DUF4595 domain-containing protein</fullName>
    </recommendedName>
</protein>
<name>A0A512B3K2_9BACT</name>
<evidence type="ECO:0000256" key="1">
    <source>
        <dbReference type="SAM" id="SignalP"/>
    </source>
</evidence>
<proteinExistence type="predicted"/>
<reference evidence="2 3" key="1">
    <citation type="submission" date="2019-07" db="EMBL/GenBank/DDBJ databases">
        <title>Whole genome shotgun sequence of Adhaeribacter aerolatus NBRC 106133.</title>
        <authorList>
            <person name="Hosoyama A."/>
            <person name="Uohara A."/>
            <person name="Ohji S."/>
            <person name="Ichikawa N."/>
        </authorList>
    </citation>
    <scope>NUCLEOTIDE SEQUENCE [LARGE SCALE GENOMIC DNA]</scope>
    <source>
        <strain evidence="2 3">NBRC 106133</strain>
    </source>
</reference>
<gene>
    <name evidence="2" type="ORF">AAE02nite_41950</name>
</gene>
<evidence type="ECO:0000313" key="2">
    <source>
        <dbReference type="EMBL" id="GEO06531.1"/>
    </source>
</evidence>
<evidence type="ECO:0008006" key="4">
    <source>
        <dbReference type="Google" id="ProtNLM"/>
    </source>
</evidence>
<dbReference type="Gene3D" id="2.180.10.10">
    <property type="entry name" value="RHS repeat-associated core"/>
    <property type="match status" value="1"/>
</dbReference>
<dbReference type="EMBL" id="BJYS01000039">
    <property type="protein sequence ID" value="GEO06531.1"/>
    <property type="molecule type" value="Genomic_DNA"/>
</dbReference>
<dbReference type="Proteomes" id="UP000321532">
    <property type="component" value="Unassembled WGS sequence"/>
</dbReference>
<sequence length="267" mass="30560">MKKINLSAVLLCLLFALACKNDEDVVKPGKDLNTCLLTKITFAGTDAITYEYDNQKRLKKANHAKDAVSNENYYKEYDYDAAGRVLKESFKLSDGTLFSYFAFTYNSKNLLEKIAFYTKTAGNTFKHEYDKILIYSGTNKIEQVKSFNPDGPAMNYRLAEYTYDAKQNISKVQEFVVNGTSKVNDLTTEYTYDNQNNPYLNATYLGLGAEIISKNNIATEKETFHLSDLIKNYTYTYEYNARGLPTKQTRQSDTNTLEIIREYACTE</sequence>
<keyword evidence="3" id="KW-1185">Reference proteome</keyword>
<accession>A0A512B3K2</accession>